<evidence type="ECO:0000313" key="3">
    <source>
        <dbReference type="Proteomes" id="UP001148455"/>
    </source>
</evidence>
<keyword evidence="1" id="KW-0812">Transmembrane</keyword>
<keyword evidence="1" id="KW-1133">Transmembrane helix</keyword>
<organism evidence="2 3">
    <name type="scientific">Mediterraneibacter gnavus</name>
    <name type="common">Ruminococcus gnavus</name>
    <dbReference type="NCBI Taxonomy" id="33038"/>
    <lineage>
        <taxon>Bacteria</taxon>
        <taxon>Bacillati</taxon>
        <taxon>Bacillota</taxon>
        <taxon>Clostridia</taxon>
        <taxon>Lachnospirales</taxon>
        <taxon>Lachnospiraceae</taxon>
        <taxon>Mediterraneibacter</taxon>
    </lineage>
</organism>
<reference evidence="2" key="1">
    <citation type="submission" date="2022-12" db="EMBL/GenBank/DDBJ databases">
        <title>Genome of R. gnavus strain RSHDN_123.</title>
        <authorList>
            <person name="Abdugheni R."/>
        </authorList>
    </citation>
    <scope>NUCLEOTIDE SEQUENCE</scope>
    <source>
        <strain evidence="2">RSHDN_123</strain>
    </source>
</reference>
<name>A0A9X3KCY7_MEDGN</name>
<feature type="transmembrane region" description="Helical" evidence="1">
    <location>
        <begin position="12"/>
        <end position="31"/>
    </location>
</feature>
<sequence length="64" mass="6980">MGKLEGVEVMRMKKDTILILIAVAAILALVLPKPAGMIISLIILIPVVIYLIVDIIKNGNKEKK</sequence>
<proteinExistence type="predicted"/>
<gene>
    <name evidence="2" type="ORF">O8D18_14880</name>
</gene>
<dbReference type="Proteomes" id="UP001148455">
    <property type="component" value="Unassembled WGS sequence"/>
</dbReference>
<dbReference type="EMBL" id="JAPZED010000031">
    <property type="protein sequence ID" value="MCZ7695271.1"/>
    <property type="molecule type" value="Genomic_DNA"/>
</dbReference>
<keyword evidence="1" id="KW-0472">Membrane</keyword>
<evidence type="ECO:0000313" key="2">
    <source>
        <dbReference type="EMBL" id="MCZ7695271.1"/>
    </source>
</evidence>
<accession>A0A9X3KCY7</accession>
<comment type="caution">
    <text evidence="2">The sequence shown here is derived from an EMBL/GenBank/DDBJ whole genome shotgun (WGS) entry which is preliminary data.</text>
</comment>
<dbReference type="RefSeq" id="WP_269763129.1">
    <property type="nucleotide sequence ID" value="NZ_JAPZEC010000031.1"/>
</dbReference>
<dbReference type="AlphaFoldDB" id="A0A9X3KCY7"/>
<evidence type="ECO:0000256" key="1">
    <source>
        <dbReference type="SAM" id="Phobius"/>
    </source>
</evidence>
<protein>
    <submittedName>
        <fullName evidence="2">Uncharacterized protein</fullName>
    </submittedName>
</protein>
<feature type="transmembrane region" description="Helical" evidence="1">
    <location>
        <begin position="37"/>
        <end position="56"/>
    </location>
</feature>